<organism evidence="2 3">
    <name type="scientific">Mycoplasma anserisalpingitidis</name>
    <dbReference type="NCBI Taxonomy" id="519450"/>
    <lineage>
        <taxon>Bacteria</taxon>
        <taxon>Bacillati</taxon>
        <taxon>Mycoplasmatota</taxon>
        <taxon>Mollicutes</taxon>
        <taxon>Mycoplasmataceae</taxon>
        <taxon>Mycoplasma</taxon>
    </lineage>
</organism>
<dbReference type="PROSITE" id="PS50828">
    <property type="entry name" value="SMR"/>
    <property type="match status" value="1"/>
</dbReference>
<protein>
    <recommendedName>
        <fullName evidence="1">Smr domain-containing protein</fullName>
    </recommendedName>
</protein>
<dbReference type="Proteomes" id="UP000318927">
    <property type="component" value="Chromosome"/>
</dbReference>
<dbReference type="KEGG" id="mans:FRW55_00730"/>
<feature type="domain" description="Smr" evidence="1">
    <location>
        <begin position="4"/>
        <end position="75"/>
    </location>
</feature>
<dbReference type="OrthoDB" id="401369at2"/>
<evidence type="ECO:0000313" key="3">
    <source>
        <dbReference type="Proteomes" id="UP000318927"/>
    </source>
</evidence>
<dbReference type="AlphaFoldDB" id="A0A5B8J6J4"/>
<proteinExistence type="predicted"/>
<name>A0A5B8J6J4_9MOLU</name>
<dbReference type="InterPro" id="IPR002625">
    <property type="entry name" value="Smr_dom"/>
</dbReference>
<reference evidence="2 3" key="1">
    <citation type="journal article" date="2019" name="Microbiol. Resour. Announc.">
        <title>Complete Genome Sequences of Three Mycoplasma anserisalpingitis (Mycoplasma sp. 1220) Strains.</title>
        <authorList>
            <person name="Grozner D."/>
            <person name="Forro B."/>
            <person name="Kovacs A.B."/>
            <person name="Marton S."/>
            <person name="Banyai K."/>
            <person name="Kreizinger Z."/>
            <person name="Sulyok K.M."/>
            <person name="Gyuranecz M."/>
        </authorList>
    </citation>
    <scope>NUCLEOTIDE SEQUENCE [LARGE SCALE GENOMIC DNA]</scope>
    <source>
        <strain evidence="2 3">ATCC:BAA-2147</strain>
    </source>
</reference>
<dbReference type="InterPro" id="IPR036063">
    <property type="entry name" value="Smr_dom_sf"/>
</dbReference>
<keyword evidence="3" id="KW-1185">Reference proteome</keyword>
<gene>
    <name evidence="2" type="ORF">FRW55_00730</name>
</gene>
<evidence type="ECO:0000259" key="1">
    <source>
        <dbReference type="PROSITE" id="PS50828"/>
    </source>
</evidence>
<dbReference type="Pfam" id="PF01713">
    <property type="entry name" value="Smr"/>
    <property type="match status" value="1"/>
</dbReference>
<sequence length="100" mass="11781">MIEIDLHGYTIEEAQSEIWDPFSRLEKGEISKLLVITGIGTGALKYFVEKTAEDFNFNWELTNKNGAYLITRKVENDNFFQEDEDEFEDDIDEIFNQYKN</sequence>
<evidence type="ECO:0000313" key="2">
    <source>
        <dbReference type="EMBL" id="QDY86692.1"/>
    </source>
</evidence>
<accession>A0A5B8J6J4</accession>
<dbReference type="SUPFAM" id="SSF160443">
    <property type="entry name" value="SMR domain-like"/>
    <property type="match status" value="1"/>
</dbReference>
<dbReference type="RefSeq" id="WP_146368314.1">
    <property type="nucleotide sequence ID" value="NZ_CP042295.1"/>
</dbReference>
<dbReference type="EMBL" id="CP042295">
    <property type="protein sequence ID" value="QDY86692.1"/>
    <property type="molecule type" value="Genomic_DNA"/>
</dbReference>
<dbReference type="Gene3D" id="3.30.1370.110">
    <property type="match status" value="1"/>
</dbReference>